<evidence type="ECO:0000313" key="1">
    <source>
        <dbReference type="EMBL" id="MQP14224.1"/>
    </source>
</evidence>
<dbReference type="EMBL" id="VZAH01000077">
    <property type="protein sequence ID" value="MQP14224.1"/>
    <property type="molecule type" value="Genomic_DNA"/>
</dbReference>
<protein>
    <submittedName>
        <fullName evidence="1">Uncharacterized protein</fullName>
    </submittedName>
</protein>
<dbReference type="Proteomes" id="UP000477980">
    <property type="component" value="Unassembled WGS sequence"/>
</dbReference>
<organism evidence="1 2">
    <name type="scientific">Segatella copri</name>
    <dbReference type="NCBI Taxonomy" id="165179"/>
    <lineage>
        <taxon>Bacteria</taxon>
        <taxon>Pseudomonadati</taxon>
        <taxon>Bacteroidota</taxon>
        <taxon>Bacteroidia</taxon>
        <taxon>Bacteroidales</taxon>
        <taxon>Prevotellaceae</taxon>
        <taxon>Segatella</taxon>
    </lineage>
</organism>
<accession>A0A6G1VNT5</accession>
<sequence length="164" mass="18886">MTIEQIKNLAKVMLAFTQGKEIQTRFLGVQDENAWKDEPSPSFDFNLYDYRVKENTEIEYSPFENGKECWEEMLKHQPFGWIIDVEPVNGMIPSEYADAECIVNVGDDFISLAPYLKATHEGNVQDNSVVSGNYTYCEALKYFWFMDGTPFGIKKTENSILQLP</sequence>
<dbReference type="RefSeq" id="WP_153091419.1">
    <property type="nucleotide sequence ID" value="NZ_VZAH01000077.1"/>
</dbReference>
<gene>
    <name evidence="1" type="ORF">F7D25_07335</name>
</gene>
<dbReference type="OrthoDB" id="9998009at2"/>
<reference evidence="1 2" key="1">
    <citation type="submission" date="2019-09" db="EMBL/GenBank/DDBJ databases">
        <title>Distinct polysaccharide growth profiles of human intestinal Prevotella copri isolates.</title>
        <authorList>
            <person name="Fehlner-Peach H."/>
            <person name="Magnabosco C."/>
            <person name="Raghavan V."/>
            <person name="Scher J.U."/>
            <person name="Tett A."/>
            <person name="Cox L.M."/>
            <person name="Gottsegen C."/>
            <person name="Watters A."/>
            <person name="Wiltshire- Gordon J.D."/>
            <person name="Segata N."/>
            <person name="Bonneau R."/>
            <person name="Littman D.R."/>
        </authorList>
    </citation>
    <scope>NUCLEOTIDE SEQUENCE [LARGE SCALE GENOMIC DNA]</scope>
    <source>
        <strain evidence="2">iAA917</strain>
    </source>
</reference>
<proteinExistence type="predicted"/>
<evidence type="ECO:0000313" key="2">
    <source>
        <dbReference type="Proteomes" id="UP000477980"/>
    </source>
</evidence>
<dbReference type="AlphaFoldDB" id="A0A6G1VNT5"/>
<comment type="caution">
    <text evidence="1">The sequence shown here is derived from an EMBL/GenBank/DDBJ whole genome shotgun (WGS) entry which is preliminary data.</text>
</comment>
<name>A0A6G1VNT5_9BACT</name>